<feature type="region of interest" description="Disordered" evidence="1">
    <location>
        <begin position="191"/>
        <end position="214"/>
    </location>
</feature>
<keyword evidence="2" id="KW-0472">Membrane</keyword>
<dbReference type="AlphaFoldDB" id="A0A9P8TFR9"/>
<comment type="caution">
    <text evidence="3">The sequence shown here is derived from an EMBL/GenBank/DDBJ whole genome shotgun (WGS) entry which is preliminary data.</text>
</comment>
<feature type="compositionally biased region" description="Basic and acidic residues" evidence="1">
    <location>
        <begin position="420"/>
        <end position="430"/>
    </location>
</feature>
<accession>A0A9P8TFR9</accession>
<keyword evidence="2" id="KW-0812">Transmembrane</keyword>
<protein>
    <submittedName>
        <fullName evidence="3">Uncharacterized protein</fullName>
    </submittedName>
</protein>
<evidence type="ECO:0000313" key="4">
    <source>
        <dbReference type="Proteomes" id="UP000788993"/>
    </source>
</evidence>
<reference evidence="3" key="1">
    <citation type="journal article" date="2021" name="Open Biol.">
        <title>Shared evolutionary footprints suggest mitochondrial oxidative damage underlies multiple complex I losses in fungi.</title>
        <authorList>
            <person name="Schikora-Tamarit M.A."/>
            <person name="Marcet-Houben M."/>
            <person name="Nosek J."/>
            <person name="Gabaldon T."/>
        </authorList>
    </citation>
    <scope>NUCLEOTIDE SEQUENCE</scope>
    <source>
        <strain evidence="3">NCAIM Y.01608</strain>
    </source>
</reference>
<feature type="compositionally biased region" description="Basic residues" evidence="1">
    <location>
        <begin position="442"/>
        <end position="454"/>
    </location>
</feature>
<sequence>MEEREPVEHGHTYGHQKLRVDVRGCTDVLLDHAFGDKMVLGCKRRGKLALFGLFLVSFLVGSLFQSVQLLQDSSSFWRIKPHLVEQLRFGDKFHADGESFALLDVKTLACLANHSISIALHLQNTDNFLNIIVFLLFGHRSVLTEICTEPQRLAHCGRLDMEILLLCVPGESLERLVSFLAVDEDGAGHHTNGDSVGQHIQQRGLSGTGGAHQRGQRARLDPAVHVVQNSLWLLADLDVETHVSPVEDAVTGSKPAGVGGRSGLVLGVVDALNVVGRLDVAFRSGVSWRFEPVRQEKQHVSFLHGRFGAFHQQEVHSKEEDCKRQIDAPVPPFVLGVVFVCQGNVFSTGYGRFTSLGAQSVANGVFLWHARIARNKVVALELSSVELVCDQRLERVRDRIQIIDPSRPAVHVFNRNSKTGVEHEQTDQEHRRSHGLGQRAEQRRKRPHHVRHRERAGEVCEQIEEEMSRSSAEIHHKVEHQIEPGVDDDFIRNFGDDGRERVGRRVTDVIGVVRSTVAEVFSARKNSKAVAESKPLVELSQHWIFEPHNDNSAVETRLRSPPETPLTKSLPTFVSAVCDKPYIAM</sequence>
<dbReference type="EMBL" id="JAEUBD010000146">
    <property type="protein sequence ID" value="KAH3676731.1"/>
    <property type="molecule type" value="Genomic_DNA"/>
</dbReference>
<feature type="region of interest" description="Disordered" evidence="1">
    <location>
        <begin position="414"/>
        <end position="456"/>
    </location>
</feature>
<name>A0A9P8TFR9_9ASCO</name>
<gene>
    <name evidence="3" type="ORF">OGATHE_001221</name>
</gene>
<feature type="transmembrane region" description="Helical" evidence="2">
    <location>
        <begin position="48"/>
        <end position="70"/>
    </location>
</feature>
<evidence type="ECO:0000256" key="1">
    <source>
        <dbReference type="SAM" id="MobiDB-lite"/>
    </source>
</evidence>
<proteinExistence type="predicted"/>
<evidence type="ECO:0000313" key="3">
    <source>
        <dbReference type="EMBL" id="KAH3676731.1"/>
    </source>
</evidence>
<dbReference type="Proteomes" id="UP000788993">
    <property type="component" value="Unassembled WGS sequence"/>
</dbReference>
<reference evidence="3" key="2">
    <citation type="submission" date="2021-01" db="EMBL/GenBank/DDBJ databases">
        <authorList>
            <person name="Schikora-Tamarit M.A."/>
        </authorList>
    </citation>
    <scope>NUCLEOTIDE SEQUENCE</scope>
    <source>
        <strain evidence="3">NCAIM Y.01608</strain>
    </source>
</reference>
<evidence type="ECO:0000256" key="2">
    <source>
        <dbReference type="SAM" id="Phobius"/>
    </source>
</evidence>
<keyword evidence="4" id="KW-1185">Reference proteome</keyword>
<feature type="compositionally biased region" description="Polar residues" evidence="1">
    <location>
        <begin position="193"/>
        <end position="205"/>
    </location>
</feature>
<organism evidence="3 4">
    <name type="scientific">Ogataea polymorpha</name>
    <dbReference type="NCBI Taxonomy" id="460523"/>
    <lineage>
        <taxon>Eukaryota</taxon>
        <taxon>Fungi</taxon>
        <taxon>Dikarya</taxon>
        <taxon>Ascomycota</taxon>
        <taxon>Saccharomycotina</taxon>
        <taxon>Pichiomycetes</taxon>
        <taxon>Pichiales</taxon>
        <taxon>Pichiaceae</taxon>
        <taxon>Ogataea</taxon>
    </lineage>
</organism>
<keyword evidence="2" id="KW-1133">Transmembrane helix</keyword>